<name>A0AAV6WYW7_9LAMI</name>
<evidence type="ECO:0000256" key="4">
    <source>
        <dbReference type="ARBA" id="ARBA00022968"/>
    </source>
</evidence>
<feature type="domain" description="Trichome birefringence-like C-terminal" evidence="8">
    <location>
        <begin position="138"/>
        <end position="427"/>
    </location>
</feature>
<accession>A0AAV6WYW7</accession>
<gene>
    <name evidence="10" type="ORF">BUALT_Bualt12G0129400</name>
</gene>
<evidence type="ECO:0000256" key="2">
    <source>
        <dbReference type="ARBA" id="ARBA00007727"/>
    </source>
</evidence>
<dbReference type="PANTHER" id="PTHR32285">
    <property type="entry name" value="PROTEIN TRICHOME BIREFRINGENCE-LIKE 9-RELATED"/>
    <property type="match status" value="1"/>
</dbReference>
<organism evidence="10 11">
    <name type="scientific">Buddleja alternifolia</name>
    <dbReference type="NCBI Taxonomy" id="168488"/>
    <lineage>
        <taxon>Eukaryota</taxon>
        <taxon>Viridiplantae</taxon>
        <taxon>Streptophyta</taxon>
        <taxon>Embryophyta</taxon>
        <taxon>Tracheophyta</taxon>
        <taxon>Spermatophyta</taxon>
        <taxon>Magnoliopsida</taxon>
        <taxon>eudicotyledons</taxon>
        <taxon>Gunneridae</taxon>
        <taxon>Pentapetalae</taxon>
        <taxon>asterids</taxon>
        <taxon>lamiids</taxon>
        <taxon>Lamiales</taxon>
        <taxon>Scrophulariaceae</taxon>
        <taxon>Buddlejeae</taxon>
        <taxon>Buddleja</taxon>
    </lineage>
</organism>
<feature type="domain" description="Trichome birefringence-like N-terminal" evidence="9">
    <location>
        <begin position="84"/>
        <end position="137"/>
    </location>
</feature>
<evidence type="ECO:0000256" key="6">
    <source>
        <dbReference type="ARBA" id="ARBA00023136"/>
    </source>
</evidence>
<dbReference type="EMBL" id="WHWC01000012">
    <property type="protein sequence ID" value="KAG8373039.1"/>
    <property type="molecule type" value="Genomic_DNA"/>
</dbReference>
<dbReference type="InterPro" id="IPR026057">
    <property type="entry name" value="TBL_C"/>
</dbReference>
<evidence type="ECO:0000256" key="5">
    <source>
        <dbReference type="ARBA" id="ARBA00022989"/>
    </source>
</evidence>
<evidence type="ECO:0008006" key="12">
    <source>
        <dbReference type="Google" id="ProtNLM"/>
    </source>
</evidence>
<evidence type="ECO:0000259" key="8">
    <source>
        <dbReference type="Pfam" id="PF13839"/>
    </source>
</evidence>
<dbReference type="Proteomes" id="UP000826271">
    <property type="component" value="Unassembled WGS sequence"/>
</dbReference>
<comment type="caution">
    <text evidence="10">The sequence shown here is derived from an EMBL/GenBank/DDBJ whole genome shotgun (WGS) entry which is preliminary data.</text>
</comment>
<evidence type="ECO:0000259" key="9">
    <source>
        <dbReference type="Pfam" id="PF14416"/>
    </source>
</evidence>
<keyword evidence="4" id="KW-0735">Signal-anchor</keyword>
<protein>
    <recommendedName>
        <fullName evidence="12">Trichome birefringence-like N-terminal domain-containing protein</fullName>
    </recommendedName>
</protein>
<keyword evidence="6 7" id="KW-0472">Membrane</keyword>
<dbReference type="InterPro" id="IPR025846">
    <property type="entry name" value="TBL_N"/>
</dbReference>
<reference evidence="10" key="1">
    <citation type="submission" date="2019-10" db="EMBL/GenBank/DDBJ databases">
        <authorList>
            <person name="Zhang R."/>
            <person name="Pan Y."/>
            <person name="Wang J."/>
            <person name="Ma R."/>
            <person name="Yu S."/>
        </authorList>
    </citation>
    <scope>NUCLEOTIDE SEQUENCE</scope>
    <source>
        <strain evidence="10">LA-IB0</strain>
        <tissue evidence="10">Leaf</tissue>
    </source>
</reference>
<dbReference type="PANTHER" id="PTHR32285:SF213">
    <property type="entry name" value="PROTEIN TRICHOME BIREFRINGENCE-LIKE 11"/>
    <property type="match status" value="1"/>
</dbReference>
<keyword evidence="5 7" id="KW-1133">Transmembrane helix</keyword>
<dbReference type="GO" id="GO:0016413">
    <property type="term" value="F:O-acetyltransferase activity"/>
    <property type="evidence" value="ECO:0007669"/>
    <property type="project" value="InterPro"/>
</dbReference>
<dbReference type="Pfam" id="PF14416">
    <property type="entry name" value="PMR5N"/>
    <property type="match status" value="1"/>
</dbReference>
<evidence type="ECO:0000256" key="7">
    <source>
        <dbReference type="SAM" id="Phobius"/>
    </source>
</evidence>
<evidence type="ECO:0000313" key="11">
    <source>
        <dbReference type="Proteomes" id="UP000826271"/>
    </source>
</evidence>
<dbReference type="GO" id="GO:0016020">
    <property type="term" value="C:membrane"/>
    <property type="evidence" value="ECO:0007669"/>
    <property type="project" value="UniProtKB-SubCell"/>
</dbReference>
<keyword evidence="3 7" id="KW-0812">Transmembrane</keyword>
<feature type="transmembrane region" description="Helical" evidence="7">
    <location>
        <begin position="28"/>
        <end position="49"/>
    </location>
</feature>
<dbReference type="Pfam" id="PF13839">
    <property type="entry name" value="PC-Esterase"/>
    <property type="match status" value="1"/>
</dbReference>
<comment type="subcellular location">
    <subcellularLocation>
        <location evidence="1">Membrane</location>
        <topology evidence="1">Single-pass membrane protein</topology>
    </subcellularLocation>
</comment>
<comment type="similarity">
    <text evidence="2">Belongs to the PC-esterase family. TBL subfamily.</text>
</comment>
<dbReference type="GO" id="GO:0005794">
    <property type="term" value="C:Golgi apparatus"/>
    <property type="evidence" value="ECO:0007669"/>
    <property type="project" value="TreeGrafter"/>
</dbReference>
<evidence type="ECO:0000256" key="1">
    <source>
        <dbReference type="ARBA" id="ARBA00004167"/>
    </source>
</evidence>
<dbReference type="InterPro" id="IPR029962">
    <property type="entry name" value="TBL"/>
</dbReference>
<evidence type="ECO:0000256" key="3">
    <source>
        <dbReference type="ARBA" id="ARBA00022692"/>
    </source>
</evidence>
<evidence type="ECO:0000313" key="10">
    <source>
        <dbReference type="EMBL" id="KAG8373039.1"/>
    </source>
</evidence>
<dbReference type="AlphaFoldDB" id="A0AAV6WYW7"/>
<proteinExistence type="inferred from homology"/>
<sequence length="447" mass="51740">MCNSPSAETSNSAHFMDFYKKVKSFRRLFEPSTGVLGVTICVIFCFFLLDYRSVAKGLGFPSLNERFVRFDERGGKKIDFLSGECDVADGDWVWDESYPLYQSRDCWLLLDEGFRCSENGRPDLFYTKWRWQPKHCNLPRFDAKIMLDKLRNKRVVFVGDSIGRNQWESLLCMLSSAVSNKDSIYEVNGNPITKHKGFLIFKFIEYNCTVEYYRAPFLVLQSRPPPNAPSKVVTTLKLDQMDWTSSKWRDADVLVFNTGHWWNYEKTIRGGCYFQEGLDVKMDMRVDVAYQKSLETVVEWIRREVNTSKTQVFFRTYAPVHFRGGDWKSGGTCHLETLPELGSSLVPSHTWTKYTIFVRLISGQSKIVNTSLFNVLNVSHMSSRRKDGHPSLYYLGPMIGPAPLNRQDCSHWCLPGVPDTWNELLYALFLKHEMTRMSNSSTFHSNV</sequence>
<keyword evidence="11" id="KW-1185">Reference proteome</keyword>